<organism evidence="10 11">
    <name type="scientific">Vanessa tameamea</name>
    <name type="common">Kamehameha butterfly</name>
    <dbReference type="NCBI Taxonomy" id="334116"/>
    <lineage>
        <taxon>Eukaryota</taxon>
        <taxon>Metazoa</taxon>
        <taxon>Ecdysozoa</taxon>
        <taxon>Arthropoda</taxon>
        <taxon>Hexapoda</taxon>
        <taxon>Insecta</taxon>
        <taxon>Pterygota</taxon>
        <taxon>Neoptera</taxon>
        <taxon>Endopterygota</taxon>
        <taxon>Lepidoptera</taxon>
        <taxon>Glossata</taxon>
        <taxon>Ditrysia</taxon>
        <taxon>Papilionoidea</taxon>
        <taxon>Nymphalidae</taxon>
        <taxon>Nymphalinae</taxon>
        <taxon>Vanessa</taxon>
    </lineage>
</organism>
<dbReference type="Gene3D" id="2.40.180.10">
    <property type="entry name" value="Catalase core domain"/>
    <property type="match status" value="1"/>
</dbReference>
<dbReference type="RefSeq" id="XP_026490095.2">
    <property type="nucleotide sequence ID" value="XM_026634310.2"/>
</dbReference>
<dbReference type="GO" id="GO:0020037">
    <property type="term" value="F:heme binding"/>
    <property type="evidence" value="ECO:0007669"/>
    <property type="project" value="InterPro"/>
</dbReference>
<reference evidence="11" key="1">
    <citation type="submission" date="2025-08" db="UniProtKB">
        <authorList>
            <consortium name="RefSeq"/>
        </authorList>
    </citation>
    <scope>IDENTIFICATION</scope>
    <source>
        <tissue evidence="11">Whole body</tissue>
    </source>
</reference>
<dbReference type="GO" id="GO:0005777">
    <property type="term" value="C:peroxisome"/>
    <property type="evidence" value="ECO:0007669"/>
    <property type="project" value="TreeGrafter"/>
</dbReference>
<evidence type="ECO:0000256" key="5">
    <source>
        <dbReference type="ARBA" id="ARBA00023002"/>
    </source>
</evidence>
<evidence type="ECO:0000256" key="6">
    <source>
        <dbReference type="ARBA" id="ARBA00023004"/>
    </source>
</evidence>
<keyword evidence="10" id="KW-1185">Reference proteome</keyword>
<dbReference type="GO" id="GO:0005739">
    <property type="term" value="C:mitochondrion"/>
    <property type="evidence" value="ECO:0007669"/>
    <property type="project" value="TreeGrafter"/>
</dbReference>
<feature type="binding site" description="axial binding residue" evidence="8">
    <location>
        <position position="359"/>
    </location>
    <ligand>
        <name>heme</name>
        <dbReference type="ChEBI" id="CHEBI:30413"/>
    </ligand>
    <ligandPart>
        <name>Fe</name>
        <dbReference type="ChEBI" id="CHEBI:18248"/>
    </ligandPart>
</feature>
<evidence type="ECO:0000313" key="11">
    <source>
        <dbReference type="RefSeq" id="XP_026490095.2"/>
    </source>
</evidence>
<dbReference type="PIRSF" id="PIRSF038928">
    <property type="entry name" value="Catalase_clade1-3"/>
    <property type="match status" value="1"/>
</dbReference>
<dbReference type="PROSITE" id="PS51402">
    <property type="entry name" value="CATALASE_3"/>
    <property type="match status" value="1"/>
</dbReference>
<keyword evidence="7" id="KW-0376">Hydrogen peroxide</keyword>
<dbReference type="AlphaFoldDB" id="A0A8B8HZF5"/>
<dbReference type="GO" id="GO:0004096">
    <property type="term" value="F:catalase activity"/>
    <property type="evidence" value="ECO:0007669"/>
    <property type="project" value="UniProtKB-EC"/>
</dbReference>
<accession>A0A8B8HZF5</accession>
<protein>
    <submittedName>
        <fullName evidence="11">Catalase-like</fullName>
    </submittedName>
</protein>
<dbReference type="PANTHER" id="PTHR11465">
    <property type="entry name" value="CATALASE"/>
    <property type="match status" value="1"/>
</dbReference>
<dbReference type="Pfam" id="PF06628">
    <property type="entry name" value="Catalase-rel"/>
    <property type="match status" value="1"/>
</dbReference>
<dbReference type="InterPro" id="IPR010582">
    <property type="entry name" value="Catalase_immune_responsive"/>
</dbReference>
<dbReference type="OrthoDB" id="6880011at2759"/>
<evidence type="ECO:0000256" key="8">
    <source>
        <dbReference type="PIRSR" id="PIRSR038928-2"/>
    </source>
</evidence>
<evidence type="ECO:0000256" key="7">
    <source>
        <dbReference type="ARBA" id="ARBA00023324"/>
    </source>
</evidence>
<dbReference type="GO" id="GO:0042744">
    <property type="term" value="P:hydrogen peroxide catabolic process"/>
    <property type="evidence" value="ECO:0007669"/>
    <property type="project" value="UniProtKB-KW"/>
</dbReference>
<dbReference type="Proteomes" id="UP001652626">
    <property type="component" value="Chromosome 6"/>
</dbReference>
<evidence type="ECO:0000256" key="3">
    <source>
        <dbReference type="ARBA" id="ARBA00022617"/>
    </source>
</evidence>
<keyword evidence="2" id="KW-0575">Peroxidase</keyword>
<sequence>MVAAVAADLRDPAAQQIITFKQRNKSPIGIITTSAGAPVEHSEALNTLNTRLIFNEYFMDTMTHLVRERIPERLVHAKAGGAFGYFEVTHDITHICKAKLFSKIGKKTPAAARFSPVVVERGGSDTSRDARGFAVKFYTEDGNFDIVGFNTPMYVYNDPRLFSTFVRAQKKNPATNLFDANTLWDFLTLQPESLHMFLLVFGDRGIPDGYRHMPGFGIHTYQVENEHGDIHFVRFHFVPDAGIKNLRAVDAQKIGAEDPDYNTRDLYKAIGNGDFPSWTVSVQVLTIEDIKKSDFNVFDVTNVIPLDEYPLHPVGKFVLNKNAVNYFAEIEQLAFSPANLVPGILGGPDKVFEARRLAYRDAQYYRLGANFNRIPVNCPFRTKTFVYNRDGRPPVKDNEKDIPNYFPNSFNGPVPYIDKKRTELIEITENEPDNFKQATELYVNEMTSEERTRLVENVLYSLAPATARLKERAVKLFSIIHPDLGFRIEQGLQANTTKSDVYNEWNNWS</sequence>
<dbReference type="GO" id="GO:0042542">
    <property type="term" value="P:response to hydrogen peroxide"/>
    <property type="evidence" value="ECO:0007669"/>
    <property type="project" value="TreeGrafter"/>
</dbReference>
<dbReference type="OMA" id="THICKAK"/>
<evidence type="ECO:0000256" key="1">
    <source>
        <dbReference type="ARBA" id="ARBA00005329"/>
    </source>
</evidence>
<proteinExistence type="inferred from homology"/>
<dbReference type="InterPro" id="IPR024711">
    <property type="entry name" value="Catalase_clade1/3"/>
</dbReference>
<keyword evidence="4 8" id="KW-0479">Metal-binding</keyword>
<gene>
    <name evidence="11" type="primary">LOC113396391</name>
</gene>
<dbReference type="Pfam" id="PF00199">
    <property type="entry name" value="Catalase"/>
    <property type="match status" value="1"/>
</dbReference>
<evidence type="ECO:0000256" key="2">
    <source>
        <dbReference type="ARBA" id="ARBA00022559"/>
    </source>
</evidence>
<evidence type="ECO:0000259" key="9">
    <source>
        <dbReference type="SMART" id="SM01060"/>
    </source>
</evidence>
<dbReference type="InterPro" id="IPR018028">
    <property type="entry name" value="Catalase"/>
</dbReference>
<keyword evidence="3 8" id="KW-0349">Heme</keyword>
<dbReference type="InterPro" id="IPR020835">
    <property type="entry name" value="Catalase_sf"/>
</dbReference>
<dbReference type="GO" id="GO:0046872">
    <property type="term" value="F:metal ion binding"/>
    <property type="evidence" value="ECO:0007669"/>
    <property type="project" value="UniProtKB-KW"/>
</dbReference>
<name>A0A8B8HZF5_VANTA</name>
<comment type="similarity">
    <text evidence="1">Belongs to the catalase family.</text>
</comment>
<dbReference type="SMART" id="SM01060">
    <property type="entry name" value="Catalase"/>
    <property type="match status" value="1"/>
</dbReference>
<dbReference type="GeneID" id="113396391"/>
<dbReference type="InterPro" id="IPR011614">
    <property type="entry name" value="Catalase_core"/>
</dbReference>
<feature type="domain" description="Catalase core" evidence="9">
    <location>
        <begin position="32"/>
        <end position="414"/>
    </location>
</feature>
<dbReference type="PRINTS" id="PR00067">
    <property type="entry name" value="CATALASE"/>
</dbReference>
<dbReference type="SUPFAM" id="SSF56634">
    <property type="entry name" value="Heme-dependent catalase-like"/>
    <property type="match status" value="1"/>
</dbReference>
<evidence type="ECO:0000313" key="10">
    <source>
        <dbReference type="Proteomes" id="UP001652626"/>
    </source>
</evidence>
<keyword evidence="6 8" id="KW-0408">Iron</keyword>
<dbReference type="PANTHER" id="PTHR11465:SF9">
    <property type="entry name" value="CATALASE"/>
    <property type="match status" value="1"/>
</dbReference>
<keyword evidence="5" id="KW-0560">Oxidoreductase</keyword>
<comment type="cofactor">
    <cofactor evidence="8">
        <name>heme</name>
        <dbReference type="ChEBI" id="CHEBI:30413"/>
    </cofactor>
</comment>
<evidence type="ECO:0000256" key="4">
    <source>
        <dbReference type="ARBA" id="ARBA00022723"/>
    </source>
</evidence>